<gene>
    <name evidence="1" type="ORF">M6B38_147245</name>
</gene>
<keyword evidence="2" id="KW-1185">Reference proteome</keyword>
<comment type="caution">
    <text evidence="1">The sequence shown here is derived from an EMBL/GenBank/DDBJ whole genome shotgun (WGS) entry which is preliminary data.</text>
</comment>
<name>A0AAX6F9R3_IRIPA</name>
<proteinExistence type="predicted"/>
<reference evidence="1" key="2">
    <citation type="submission" date="2023-04" db="EMBL/GenBank/DDBJ databases">
        <authorList>
            <person name="Bruccoleri R.E."/>
            <person name="Oakeley E.J."/>
            <person name="Faust A.-M."/>
            <person name="Dessus-Babus S."/>
            <person name="Altorfer M."/>
            <person name="Burckhardt D."/>
            <person name="Oertli M."/>
            <person name="Naumann U."/>
            <person name="Petersen F."/>
            <person name="Wong J."/>
        </authorList>
    </citation>
    <scope>NUCLEOTIDE SEQUENCE</scope>
    <source>
        <strain evidence="1">GSM-AAB239-AS_SAM_17_03QT</strain>
        <tissue evidence="1">Leaf</tissue>
    </source>
</reference>
<protein>
    <submittedName>
        <fullName evidence="1">Uncharacterized protein</fullName>
    </submittedName>
</protein>
<evidence type="ECO:0000313" key="2">
    <source>
        <dbReference type="Proteomes" id="UP001140949"/>
    </source>
</evidence>
<organism evidence="1 2">
    <name type="scientific">Iris pallida</name>
    <name type="common">Sweet iris</name>
    <dbReference type="NCBI Taxonomy" id="29817"/>
    <lineage>
        <taxon>Eukaryota</taxon>
        <taxon>Viridiplantae</taxon>
        <taxon>Streptophyta</taxon>
        <taxon>Embryophyta</taxon>
        <taxon>Tracheophyta</taxon>
        <taxon>Spermatophyta</taxon>
        <taxon>Magnoliopsida</taxon>
        <taxon>Liliopsida</taxon>
        <taxon>Asparagales</taxon>
        <taxon>Iridaceae</taxon>
        <taxon>Iridoideae</taxon>
        <taxon>Irideae</taxon>
        <taxon>Iris</taxon>
    </lineage>
</organism>
<dbReference type="Proteomes" id="UP001140949">
    <property type="component" value="Unassembled WGS sequence"/>
</dbReference>
<accession>A0AAX6F9R3</accession>
<dbReference type="EMBL" id="JANAVB010030819">
    <property type="protein sequence ID" value="KAJ6812761.1"/>
    <property type="molecule type" value="Genomic_DNA"/>
</dbReference>
<dbReference type="AlphaFoldDB" id="A0AAX6F9R3"/>
<evidence type="ECO:0000313" key="1">
    <source>
        <dbReference type="EMBL" id="KAJ6812761.1"/>
    </source>
</evidence>
<reference evidence="1" key="1">
    <citation type="journal article" date="2023" name="GigaByte">
        <title>Genome assembly of the bearded iris, Iris pallida Lam.</title>
        <authorList>
            <person name="Bruccoleri R.E."/>
            <person name="Oakeley E.J."/>
            <person name="Faust A.M.E."/>
            <person name="Altorfer M."/>
            <person name="Dessus-Babus S."/>
            <person name="Burckhardt D."/>
            <person name="Oertli M."/>
            <person name="Naumann U."/>
            <person name="Petersen F."/>
            <person name="Wong J."/>
        </authorList>
    </citation>
    <scope>NUCLEOTIDE SEQUENCE</scope>
    <source>
        <strain evidence="1">GSM-AAB239-AS_SAM_17_03QT</strain>
    </source>
</reference>
<sequence length="51" mass="5909">MCLLFSPPGSRKMTYTRDFGIRYRCRYIIAENAILRGIAGGKKSQQVKREQ</sequence>